<dbReference type="KEGG" id="ctak:4412677_01860"/>
<dbReference type="AlphaFoldDB" id="A0A239XP36"/>
<gene>
    <name evidence="2" type="ORF">SAMEA4412677_01860</name>
</gene>
<evidence type="ECO:0000313" key="2">
    <source>
        <dbReference type="EMBL" id="SNV48150.1"/>
    </source>
</evidence>
<dbReference type="Pfam" id="PF13148">
    <property type="entry name" value="DUF3987"/>
    <property type="match status" value="1"/>
</dbReference>
<sequence>MNAVRMNVDQLKESIKESFKDDQQNIPLEVFPEVVREIISEKTKQSLAVEFLFASALAAVSIAIGNSFKVELIPGMFTNASLYVSVVAESGSGKTEGIESFLKPLLQIESENNKRFLEEEKQYQKNKALPLDQQQDIPKPYRKQRIMQDLTAEAFADRMEKNPGGLGGYVDEIKGFVTSQGQYKGGKGNDRQFWLSVWNGKKAMKDRVNQSIFIENVFFTLIGGIQKEEASELFMKMFSDGFAPRFLFVVADNLTPLKWNLDPVDASMDATWDKIIRSIIEMQPENNESRLVKFERDAAELLVNWRNNQSRANNFAMRLFDAKLQIYAIRFSLVLHILKRAVEGTFYDDDLIELETAENALKLVKYFRDNAEKMTKAMKLDDPLESLDANKLTLYDMLPDQFTTGEGEQIAKNNKLLGHTAFNTFLKNKRLFKKLGQGNYEKLIADGNDN</sequence>
<dbReference type="Proteomes" id="UP000215196">
    <property type="component" value="Chromosome 1"/>
</dbReference>
<dbReference type="RefSeq" id="WP_095072633.1">
    <property type="nucleotide sequence ID" value="NZ_LT906465.1"/>
</dbReference>
<proteinExistence type="predicted"/>
<organism evidence="2 3">
    <name type="scientific">Chryseobacterium taklimakanense</name>
    <dbReference type="NCBI Taxonomy" id="536441"/>
    <lineage>
        <taxon>Bacteria</taxon>
        <taxon>Pseudomonadati</taxon>
        <taxon>Bacteroidota</taxon>
        <taxon>Flavobacteriia</taxon>
        <taxon>Flavobacteriales</taxon>
        <taxon>Weeksellaceae</taxon>
        <taxon>Chryseobacterium group</taxon>
        <taxon>Chryseobacterium</taxon>
    </lineage>
</organism>
<evidence type="ECO:0000256" key="1">
    <source>
        <dbReference type="SAM" id="Phobius"/>
    </source>
</evidence>
<reference evidence="2 3" key="1">
    <citation type="submission" date="2017-06" db="EMBL/GenBank/DDBJ databases">
        <authorList>
            <consortium name="Pathogen Informatics"/>
        </authorList>
    </citation>
    <scope>NUCLEOTIDE SEQUENCE [LARGE SCALE GENOMIC DNA]</scope>
    <source>
        <strain evidence="2 3">NCTC13490</strain>
    </source>
</reference>
<dbReference type="InterPro" id="IPR025048">
    <property type="entry name" value="DUF3987"/>
</dbReference>
<protein>
    <recommendedName>
        <fullName evidence="4">DUF3987 domain-containing protein</fullName>
    </recommendedName>
</protein>
<keyword evidence="1" id="KW-0472">Membrane</keyword>
<keyword evidence="1" id="KW-0812">Transmembrane</keyword>
<evidence type="ECO:0008006" key="4">
    <source>
        <dbReference type="Google" id="ProtNLM"/>
    </source>
</evidence>
<dbReference type="EMBL" id="LT906465">
    <property type="protein sequence ID" value="SNV48150.1"/>
    <property type="molecule type" value="Genomic_DNA"/>
</dbReference>
<name>A0A239XP36_9FLAO</name>
<accession>A0A239XP36</accession>
<keyword evidence="3" id="KW-1185">Reference proteome</keyword>
<keyword evidence="1" id="KW-1133">Transmembrane helix</keyword>
<evidence type="ECO:0000313" key="3">
    <source>
        <dbReference type="Proteomes" id="UP000215196"/>
    </source>
</evidence>
<feature type="transmembrane region" description="Helical" evidence="1">
    <location>
        <begin position="47"/>
        <end position="68"/>
    </location>
</feature>